<gene>
    <name evidence="6" type="ORF">EHAR0213_LOCUS13863</name>
</gene>
<dbReference type="InterPro" id="IPR005746">
    <property type="entry name" value="Thioredoxin"/>
</dbReference>
<proteinExistence type="inferred from homology"/>
<dbReference type="AlphaFoldDB" id="A0A7S3JH26"/>
<dbReference type="InterPro" id="IPR036249">
    <property type="entry name" value="Thioredoxin-like_sf"/>
</dbReference>
<feature type="disulfide bond" description="Redox-active" evidence="4">
    <location>
        <begin position="32"/>
        <end position="35"/>
    </location>
</feature>
<feature type="domain" description="Thioredoxin" evidence="5">
    <location>
        <begin position="1"/>
        <end position="105"/>
    </location>
</feature>
<keyword evidence="4" id="KW-0676">Redox-active center</keyword>
<comment type="similarity">
    <text evidence="2">Belongs to the thioredoxin family.</text>
</comment>
<feature type="site" description="Contributes to redox potential value" evidence="3">
    <location>
        <position position="33"/>
    </location>
</feature>
<evidence type="ECO:0000256" key="4">
    <source>
        <dbReference type="PIRSR" id="PIRSR000077-4"/>
    </source>
</evidence>
<dbReference type="SUPFAM" id="SSF52833">
    <property type="entry name" value="Thioredoxin-like"/>
    <property type="match status" value="1"/>
</dbReference>
<dbReference type="InterPro" id="IPR017937">
    <property type="entry name" value="Thioredoxin_CS"/>
</dbReference>
<reference evidence="6" key="1">
    <citation type="submission" date="2021-01" db="EMBL/GenBank/DDBJ databases">
        <authorList>
            <person name="Corre E."/>
            <person name="Pelletier E."/>
            <person name="Niang G."/>
            <person name="Scheremetjew M."/>
            <person name="Finn R."/>
            <person name="Kale V."/>
            <person name="Holt S."/>
            <person name="Cochrane G."/>
            <person name="Meng A."/>
            <person name="Brown T."/>
            <person name="Cohen L."/>
        </authorList>
    </citation>
    <scope>NUCLEOTIDE SEQUENCE</scope>
    <source>
        <strain evidence="6">FSP1.4</strain>
    </source>
</reference>
<feature type="site" description="Contributes to redox potential value" evidence="3">
    <location>
        <position position="34"/>
    </location>
</feature>
<evidence type="ECO:0000256" key="2">
    <source>
        <dbReference type="PIRNR" id="PIRNR000077"/>
    </source>
</evidence>
<feature type="active site" description="Nucleophile" evidence="3">
    <location>
        <position position="35"/>
    </location>
</feature>
<dbReference type="PIRSF" id="PIRSF000077">
    <property type="entry name" value="Thioredoxin"/>
    <property type="match status" value="1"/>
</dbReference>
<dbReference type="PROSITE" id="PS51352">
    <property type="entry name" value="THIOREDOXIN_2"/>
    <property type="match status" value="1"/>
</dbReference>
<feature type="site" description="Deprotonates C-terminal active site Cys" evidence="3">
    <location>
        <position position="26"/>
    </location>
</feature>
<evidence type="ECO:0000313" key="6">
    <source>
        <dbReference type="EMBL" id="CAE0354946.1"/>
    </source>
</evidence>
<dbReference type="PRINTS" id="PR00421">
    <property type="entry name" value="THIOREDOXIN"/>
</dbReference>
<dbReference type="InterPro" id="IPR013766">
    <property type="entry name" value="Thioredoxin_domain"/>
</dbReference>
<dbReference type="Pfam" id="PF00085">
    <property type="entry name" value="Thioredoxin"/>
    <property type="match status" value="1"/>
</dbReference>
<dbReference type="PROSITE" id="PS00194">
    <property type="entry name" value="THIOREDOXIN_1"/>
    <property type="match status" value="1"/>
</dbReference>
<sequence>MVHVVKTLEEFKEKLVEAGDSLVVVDFFATWCPPCKYIAPILEKIAEDNQDVHFYKVDVDENSETSAEAKIECMPTFIFFKSGTEVHRIEGADEEAIKQGVSDHK</sequence>
<feature type="active site" description="Nucleophile" evidence="3">
    <location>
        <position position="32"/>
    </location>
</feature>
<evidence type="ECO:0000256" key="3">
    <source>
        <dbReference type="PIRSR" id="PIRSR000077-1"/>
    </source>
</evidence>
<dbReference type="PANTHER" id="PTHR46115">
    <property type="entry name" value="THIOREDOXIN-LIKE PROTEIN 1"/>
    <property type="match status" value="1"/>
</dbReference>
<protein>
    <recommendedName>
        <fullName evidence="2">Thioredoxin</fullName>
    </recommendedName>
</protein>
<dbReference type="FunFam" id="3.40.30.10:FF:000245">
    <property type="entry name" value="Thioredoxin"/>
    <property type="match status" value="1"/>
</dbReference>
<name>A0A7S3JH26_9SPIT</name>
<dbReference type="GO" id="GO:0015035">
    <property type="term" value="F:protein-disulfide reductase activity"/>
    <property type="evidence" value="ECO:0007669"/>
    <property type="project" value="InterPro"/>
</dbReference>
<accession>A0A7S3JH26</accession>
<keyword evidence="1 4" id="KW-1015">Disulfide bond</keyword>
<evidence type="ECO:0000256" key="1">
    <source>
        <dbReference type="ARBA" id="ARBA00023157"/>
    </source>
</evidence>
<dbReference type="Gene3D" id="3.40.30.10">
    <property type="entry name" value="Glutaredoxin"/>
    <property type="match status" value="1"/>
</dbReference>
<organism evidence="6">
    <name type="scientific">Euplotes harpa</name>
    <dbReference type="NCBI Taxonomy" id="151035"/>
    <lineage>
        <taxon>Eukaryota</taxon>
        <taxon>Sar</taxon>
        <taxon>Alveolata</taxon>
        <taxon>Ciliophora</taxon>
        <taxon>Intramacronucleata</taxon>
        <taxon>Spirotrichea</taxon>
        <taxon>Hypotrichia</taxon>
        <taxon>Euplotida</taxon>
        <taxon>Euplotidae</taxon>
        <taxon>Euplotes</taxon>
    </lineage>
</organism>
<dbReference type="NCBIfam" id="TIGR01068">
    <property type="entry name" value="thioredoxin"/>
    <property type="match status" value="1"/>
</dbReference>
<dbReference type="CDD" id="cd02947">
    <property type="entry name" value="TRX_family"/>
    <property type="match status" value="1"/>
</dbReference>
<dbReference type="EMBL" id="HBII01033458">
    <property type="protein sequence ID" value="CAE0354946.1"/>
    <property type="molecule type" value="Transcribed_RNA"/>
</dbReference>
<evidence type="ECO:0000259" key="5">
    <source>
        <dbReference type="PROSITE" id="PS51352"/>
    </source>
</evidence>